<evidence type="ECO:0000256" key="2">
    <source>
        <dbReference type="ARBA" id="ARBA00022729"/>
    </source>
</evidence>
<feature type="domain" description="MHC class I-like antigen recognition-like" evidence="7">
    <location>
        <begin position="32"/>
        <end position="205"/>
    </location>
</feature>
<reference evidence="8 9" key="1">
    <citation type="submission" date="2018-11" db="EMBL/GenBank/DDBJ databases">
        <title>Haplotype-resolved cattle genomes.</title>
        <authorList>
            <person name="Low W.Y."/>
            <person name="Tearle R."/>
            <person name="Bickhart D.M."/>
            <person name="Rosen B.D."/>
            <person name="Koren S."/>
            <person name="Rhie A."/>
            <person name="Hiendleder S."/>
            <person name="Phillippy A.M."/>
            <person name="Smith T.P.L."/>
            <person name="Williams J.L."/>
        </authorList>
    </citation>
    <scope>NUCLEOTIDE SEQUENCE [LARGE SCALE GENOMIC DNA]</scope>
</reference>
<dbReference type="Proteomes" id="UP000429181">
    <property type="component" value="Chromosome 9"/>
</dbReference>
<feature type="signal peptide" evidence="6">
    <location>
        <begin position="1"/>
        <end position="26"/>
    </location>
</feature>
<sequence length="269" mass="30172">LLKLQGGMSPAHTTGHLLLILLLIEAGKTLDAHSLCLDLTVKSQSRPGQPWCQVQGSVDTKPFLRYDSASNKVKPLGFLGKEVNDTKAWTEISQTLVEAGRELRMVLPVIKLDKKEMRGPPTLQVKLCCQREAKQCSGASLHFSLNGRTALLLDTMSITWTVIDPGATGIKEEWENNQELAEYFRTISTGDCSYWLREFLKHWEKMLVPEPTVCIHPIGLLHYPIDHHPVSSNCFIVMNIMKKSGTTAGEKPAGLWLLGRFVLVRTWER</sequence>
<protein>
    <submittedName>
        <fullName evidence="8">Retinoic acid early transcript 1E-like</fullName>
    </submittedName>
</protein>
<evidence type="ECO:0000256" key="1">
    <source>
        <dbReference type="ARBA" id="ARBA00004370"/>
    </source>
</evidence>
<keyword evidence="4" id="KW-1015">Disulfide bond</keyword>
<keyword evidence="5" id="KW-0325">Glycoprotein</keyword>
<dbReference type="SUPFAM" id="SSF54452">
    <property type="entry name" value="MHC antigen-recognition domain"/>
    <property type="match status" value="1"/>
</dbReference>
<gene>
    <name evidence="8" type="primary">LOC113898570</name>
</gene>
<dbReference type="GO" id="GO:0001916">
    <property type="term" value="P:positive regulation of T cell mediated cytotoxicity"/>
    <property type="evidence" value="ECO:0007669"/>
    <property type="project" value="TreeGrafter"/>
</dbReference>
<dbReference type="GO" id="GO:0002476">
    <property type="term" value="P:antigen processing and presentation of endogenous peptide antigen via MHC class Ib"/>
    <property type="evidence" value="ECO:0007669"/>
    <property type="project" value="TreeGrafter"/>
</dbReference>
<dbReference type="GO" id="GO:0005615">
    <property type="term" value="C:extracellular space"/>
    <property type="evidence" value="ECO:0007669"/>
    <property type="project" value="TreeGrafter"/>
</dbReference>
<dbReference type="GO" id="GO:0002486">
    <property type="term" value="P:antigen processing and presentation of endogenous peptide antigen via MHC class I via ER pathway, TAP-independent"/>
    <property type="evidence" value="ECO:0007669"/>
    <property type="project" value="TreeGrafter"/>
</dbReference>
<reference evidence="8" key="2">
    <citation type="submission" date="2025-08" db="UniProtKB">
        <authorList>
            <consortium name="Ensembl"/>
        </authorList>
    </citation>
    <scope>IDENTIFICATION</scope>
</reference>
<dbReference type="GeneTree" id="ENSGT01120000271825"/>
<keyword evidence="2 6" id="KW-0732">Signal</keyword>
<dbReference type="Gene3D" id="3.30.500.10">
    <property type="entry name" value="MHC class I-like antigen recognition-like"/>
    <property type="match status" value="1"/>
</dbReference>
<keyword evidence="3" id="KW-0472">Membrane</keyword>
<evidence type="ECO:0000259" key="7">
    <source>
        <dbReference type="Pfam" id="PF00129"/>
    </source>
</evidence>
<dbReference type="InterPro" id="IPR011161">
    <property type="entry name" value="MHC_I-like_Ag-recog"/>
</dbReference>
<dbReference type="GO" id="GO:0009897">
    <property type="term" value="C:external side of plasma membrane"/>
    <property type="evidence" value="ECO:0007669"/>
    <property type="project" value="TreeGrafter"/>
</dbReference>
<dbReference type="PANTHER" id="PTHR16675:SF64">
    <property type="entry name" value="RETINOIC ACID EARLY TRANSCRIPT 1E"/>
    <property type="match status" value="1"/>
</dbReference>
<dbReference type="GO" id="GO:0006955">
    <property type="term" value="P:immune response"/>
    <property type="evidence" value="ECO:0007669"/>
    <property type="project" value="TreeGrafter"/>
</dbReference>
<evidence type="ECO:0000313" key="8">
    <source>
        <dbReference type="Ensembl" id="ENSBIXP00005038966.1"/>
    </source>
</evidence>
<dbReference type="GO" id="GO:0046703">
    <property type="term" value="F:natural killer cell lectin-like receptor binding"/>
    <property type="evidence" value="ECO:0007669"/>
    <property type="project" value="UniProtKB-ARBA"/>
</dbReference>
<dbReference type="PANTHER" id="PTHR16675">
    <property type="entry name" value="MHC CLASS I-RELATED"/>
    <property type="match status" value="1"/>
</dbReference>
<dbReference type="InterPro" id="IPR037055">
    <property type="entry name" value="MHC_I-like_Ag-recog_sf"/>
</dbReference>
<proteinExistence type="predicted"/>
<organism evidence="8 9">
    <name type="scientific">Bos indicus x Bos taurus</name>
    <name type="common">Hybrid cattle</name>
    <dbReference type="NCBI Taxonomy" id="30522"/>
    <lineage>
        <taxon>Eukaryota</taxon>
        <taxon>Metazoa</taxon>
        <taxon>Chordata</taxon>
        <taxon>Craniata</taxon>
        <taxon>Vertebrata</taxon>
        <taxon>Euteleostomi</taxon>
        <taxon>Mammalia</taxon>
        <taxon>Eutheria</taxon>
        <taxon>Laurasiatheria</taxon>
        <taxon>Artiodactyla</taxon>
        <taxon>Ruminantia</taxon>
        <taxon>Pecora</taxon>
        <taxon>Bovidae</taxon>
        <taxon>Bovinae</taxon>
        <taxon>Bos</taxon>
    </lineage>
</organism>
<evidence type="ECO:0000256" key="4">
    <source>
        <dbReference type="ARBA" id="ARBA00023157"/>
    </source>
</evidence>
<dbReference type="Ensembl" id="ENSBIXT00005029763.1">
    <property type="protein sequence ID" value="ENSBIXP00005038966.1"/>
    <property type="gene ID" value="ENSBIXG00005021260.1"/>
</dbReference>
<dbReference type="FunFam" id="3.30.500.10:FF:000004">
    <property type="entry name" value="Retinoic acid early-inducible protein 1-beta"/>
    <property type="match status" value="1"/>
</dbReference>
<feature type="chain" id="PRO_5021392867" evidence="6">
    <location>
        <begin position="27"/>
        <end position="269"/>
    </location>
</feature>
<evidence type="ECO:0000256" key="5">
    <source>
        <dbReference type="ARBA" id="ARBA00023180"/>
    </source>
</evidence>
<dbReference type="InterPro" id="IPR050208">
    <property type="entry name" value="MHC_class-I_related"/>
</dbReference>
<accession>A0A4W2I7Z8</accession>
<evidence type="ECO:0000313" key="9">
    <source>
        <dbReference type="Proteomes" id="UP000429181"/>
    </source>
</evidence>
<evidence type="ECO:0000256" key="3">
    <source>
        <dbReference type="ARBA" id="ARBA00023136"/>
    </source>
</evidence>
<evidence type="ECO:0000256" key="6">
    <source>
        <dbReference type="SAM" id="SignalP"/>
    </source>
</evidence>
<dbReference type="AlphaFoldDB" id="A0A4W2I7Z8"/>
<comment type="subcellular location">
    <subcellularLocation>
        <location evidence="1">Membrane</location>
    </subcellularLocation>
</comment>
<dbReference type="InterPro" id="IPR011162">
    <property type="entry name" value="MHC_I/II-like_Ag-recog"/>
</dbReference>
<dbReference type="Pfam" id="PF00129">
    <property type="entry name" value="MHC_I"/>
    <property type="match status" value="1"/>
</dbReference>
<name>A0A4W2I7Z8_BOBOX</name>